<feature type="compositionally biased region" description="Low complexity" evidence="1">
    <location>
        <begin position="264"/>
        <end position="274"/>
    </location>
</feature>
<feature type="compositionally biased region" description="Gly residues" evidence="1">
    <location>
        <begin position="253"/>
        <end position="263"/>
    </location>
</feature>
<feature type="transmembrane region" description="Helical" evidence="2">
    <location>
        <begin position="100"/>
        <end position="122"/>
    </location>
</feature>
<dbReference type="OrthoDB" id="3700715at2"/>
<dbReference type="InterPro" id="IPR035166">
    <property type="entry name" value="DUF5336"/>
</dbReference>
<evidence type="ECO:0000313" key="4">
    <source>
        <dbReference type="Proteomes" id="UP000198852"/>
    </source>
</evidence>
<dbReference type="Proteomes" id="UP000198852">
    <property type="component" value="Unassembled WGS sequence"/>
</dbReference>
<keyword evidence="2" id="KW-0472">Membrane</keyword>
<evidence type="ECO:0000256" key="1">
    <source>
        <dbReference type="SAM" id="MobiDB-lite"/>
    </source>
</evidence>
<dbReference type="Pfam" id="PF17270">
    <property type="entry name" value="DUF5336"/>
    <property type="match status" value="1"/>
</dbReference>
<feature type="transmembrane region" description="Helical" evidence="2">
    <location>
        <begin position="75"/>
        <end position="94"/>
    </location>
</feature>
<feature type="compositionally biased region" description="Gly residues" evidence="1">
    <location>
        <begin position="275"/>
        <end position="286"/>
    </location>
</feature>
<feature type="compositionally biased region" description="Low complexity" evidence="1">
    <location>
        <begin position="148"/>
        <end position="183"/>
    </location>
</feature>
<keyword evidence="2" id="KW-0812">Transmembrane</keyword>
<dbReference type="RefSeq" id="WP_093414004.1">
    <property type="nucleotide sequence ID" value="NZ_FOZX01000001.1"/>
</dbReference>
<feature type="transmembrane region" description="Helical" evidence="2">
    <location>
        <begin position="21"/>
        <end position="40"/>
    </location>
</feature>
<accession>A0A1I6PQC8</accession>
<protein>
    <submittedName>
        <fullName evidence="3">Uncharacterized protein</fullName>
    </submittedName>
</protein>
<dbReference type="AlphaFoldDB" id="A0A1I6PQC8"/>
<feature type="compositionally biased region" description="Low complexity" evidence="1">
    <location>
        <begin position="233"/>
        <end position="252"/>
    </location>
</feature>
<evidence type="ECO:0000313" key="3">
    <source>
        <dbReference type="EMBL" id="SFS42407.1"/>
    </source>
</evidence>
<feature type="region of interest" description="Disordered" evidence="1">
    <location>
        <begin position="132"/>
        <end position="324"/>
    </location>
</feature>
<feature type="transmembrane region" description="Helical" evidence="2">
    <location>
        <begin position="46"/>
        <end position="68"/>
    </location>
</feature>
<dbReference type="STRING" id="95161.SAMN05660874_01008"/>
<proteinExistence type="predicted"/>
<feature type="compositionally biased region" description="Low complexity" evidence="1">
    <location>
        <begin position="287"/>
        <end position="306"/>
    </location>
</feature>
<reference evidence="4" key="1">
    <citation type="submission" date="2016-10" db="EMBL/GenBank/DDBJ databases">
        <authorList>
            <person name="Varghese N."/>
            <person name="Submissions S."/>
        </authorList>
    </citation>
    <scope>NUCLEOTIDE SEQUENCE [LARGE SCALE GENOMIC DNA]</scope>
    <source>
        <strain evidence="4">DSM 44771</strain>
    </source>
</reference>
<dbReference type="EMBL" id="FOZX01000001">
    <property type="protein sequence ID" value="SFS42407.1"/>
    <property type="molecule type" value="Genomic_DNA"/>
</dbReference>
<sequence length="324" mass="32518">MSAPYPQQPSTGERRSFELKEVLVMVAGGAGAVGYLLGFFDDGVGALMGSMAGVGLISTAALAGMRFLPKTPDALFVGVPLTAYAALALLQDVIRNTASGLVPLLMVLALAQLAAVLGVLLIEGGVIKPGAKPGGSHPGTGPQPYGRPPFSQGRPGPSRPGPGWNPQGQQPAGQPAGQFGGQPPWNPAAGGPSGPQPDGRNPSSDGFAAPNPDNSGPHQVRPTSGPLPQNGHPGSPAQAQPGQGQGQPIQGQGQPGQGQGQPGQGQNAQPSQGQPGQGQPGQGQPGQGQNAQPQNQQQPKPDQDNGGPQGTRQMPHPNATPPTF</sequence>
<keyword evidence="2" id="KW-1133">Transmembrane helix</keyword>
<gene>
    <name evidence="3" type="ORF">SAMN05660874_01008</name>
</gene>
<evidence type="ECO:0000256" key="2">
    <source>
        <dbReference type="SAM" id="Phobius"/>
    </source>
</evidence>
<name>A0A1I6PQC8_9PSEU</name>
<organism evidence="3 4">
    <name type="scientific">Saccharopolyspora flava</name>
    <dbReference type="NCBI Taxonomy" id="95161"/>
    <lineage>
        <taxon>Bacteria</taxon>
        <taxon>Bacillati</taxon>
        <taxon>Actinomycetota</taxon>
        <taxon>Actinomycetes</taxon>
        <taxon>Pseudonocardiales</taxon>
        <taxon>Pseudonocardiaceae</taxon>
        <taxon>Saccharopolyspora</taxon>
    </lineage>
</organism>
<keyword evidence="4" id="KW-1185">Reference proteome</keyword>